<accession>A0A834U9R0</accession>
<reference evidence="1" key="1">
    <citation type="journal article" date="2020" name="G3 (Bethesda)">
        <title>High-Quality Assemblies for Three Invasive Social Wasps from the &lt;i&gt;Vespula&lt;/i&gt; Genus.</title>
        <authorList>
            <person name="Harrop T.W.R."/>
            <person name="Guhlin J."/>
            <person name="McLaughlin G.M."/>
            <person name="Permina E."/>
            <person name="Stockwell P."/>
            <person name="Gilligan J."/>
            <person name="Le Lec M.F."/>
            <person name="Gruber M.A.M."/>
            <person name="Quinn O."/>
            <person name="Lovegrove M."/>
            <person name="Duncan E.J."/>
            <person name="Remnant E.J."/>
            <person name="Van Eeckhoven J."/>
            <person name="Graham B."/>
            <person name="Knapp R.A."/>
            <person name="Langford K.W."/>
            <person name="Kronenberg Z."/>
            <person name="Press M.O."/>
            <person name="Eacker S.M."/>
            <person name="Wilson-Rankin E.E."/>
            <person name="Purcell J."/>
            <person name="Lester P.J."/>
            <person name="Dearden P.K."/>
        </authorList>
    </citation>
    <scope>NUCLEOTIDE SEQUENCE</scope>
    <source>
        <strain evidence="1">Volc-1</strain>
    </source>
</reference>
<comment type="caution">
    <text evidence="1">The sequence shown here is derived from an EMBL/GenBank/DDBJ whole genome shotgun (WGS) entry which is preliminary data.</text>
</comment>
<dbReference type="EMBL" id="JACSDY010000007">
    <property type="protein sequence ID" value="KAF7423846.1"/>
    <property type="molecule type" value="Genomic_DNA"/>
</dbReference>
<dbReference type="AlphaFoldDB" id="A0A834U9R0"/>
<organism evidence="1 2">
    <name type="scientific">Vespula pensylvanica</name>
    <name type="common">Western yellow jacket</name>
    <name type="synonym">Wasp</name>
    <dbReference type="NCBI Taxonomy" id="30213"/>
    <lineage>
        <taxon>Eukaryota</taxon>
        <taxon>Metazoa</taxon>
        <taxon>Ecdysozoa</taxon>
        <taxon>Arthropoda</taxon>
        <taxon>Hexapoda</taxon>
        <taxon>Insecta</taxon>
        <taxon>Pterygota</taxon>
        <taxon>Neoptera</taxon>
        <taxon>Endopterygota</taxon>
        <taxon>Hymenoptera</taxon>
        <taxon>Apocrita</taxon>
        <taxon>Aculeata</taxon>
        <taxon>Vespoidea</taxon>
        <taxon>Vespidae</taxon>
        <taxon>Vespinae</taxon>
        <taxon>Vespula</taxon>
    </lineage>
</organism>
<gene>
    <name evidence="1" type="ORF">H0235_009129</name>
</gene>
<name>A0A834U9R0_VESPE</name>
<evidence type="ECO:0000313" key="1">
    <source>
        <dbReference type="EMBL" id="KAF7423846.1"/>
    </source>
</evidence>
<dbReference type="Proteomes" id="UP000600918">
    <property type="component" value="Unassembled WGS sequence"/>
</dbReference>
<protein>
    <submittedName>
        <fullName evidence="1">Uncharacterized protein</fullName>
    </submittedName>
</protein>
<sequence>MVEDRAVLWRNIFDGVSNPPTSPLEKTLAFMVDNGAVSITTAPSDTALWSNIVGCCLGNNRVVGARPTLRPSQIPLSLSD</sequence>
<evidence type="ECO:0000313" key="2">
    <source>
        <dbReference type="Proteomes" id="UP000600918"/>
    </source>
</evidence>
<keyword evidence="2" id="KW-1185">Reference proteome</keyword>
<proteinExistence type="predicted"/>